<comment type="similarity">
    <text evidence="1 2">Belongs to the PdxS/SNZ family.</text>
</comment>
<comment type="caution">
    <text evidence="4">The sequence shown here is derived from an EMBL/GenBank/DDBJ whole genome shotgun (WGS) entry which is preliminary data.</text>
</comment>
<gene>
    <name evidence="4" type="ORF">Adt_44439</name>
</gene>
<dbReference type="PROSITE" id="PS51129">
    <property type="entry name" value="PDXS_SNZ_2"/>
    <property type="match status" value="2"/>
</dbReference>
<dbReference type="Gene3D" id="3.20.20.70">
    <property type="entry name" value="Aldolase class I"/>
    <property type="match status" value="2"/>
</dbReference>
<dbReference type="InterPro" id="IPR013785">
    <property type="entry name" value="Aldolase_TIM"/>
</dbReference>
<protein>
    <submittedName>
        <fullName evidence="4">Pyridoxal 5'-phosphate synthase-like subunit PDX1.2</fullName>
    </submittedName>
</protein>
<evidence type="ECO:0000256" key="1">
    <source>
        <dbReference type="ARBA" id="ARBA00007281"/>
    </source>
</evidence>
<accession>A0ABD1PD46</accession>
<organism evidence="4 5">
    <name type="scientific">Abeliophyllum distichum</name>
    <dbReference type="NCBI Taxonomy" id="126358"/>
    <lineage>
        <taxon>Eukaryota</taxon>
        <taxon>Viridiplantae</taxon>
        <taxon>Streptophyta</taxon>
        <taxon>Embryophyta</taxon>
        <taxon>Tracheophyta</taxon>
        <taxon>Spermatophyta</taxon>
        <taxon>Magnoliopsida</taxon>
        <taxon>eudicotyledons</taxon>
        <taxon>Gunneridae</taxon>
        <taxon>Pentapetalae</taxon>
        <taxon>asterids</taxon>
        <taxon>lamiids</taxon>
        <taxon>Lamiales</taxon>
        <taxon>Oleaceae</taxon>
        <taxon>Forsythieae</taxon>
        <taxon>Abeliophyllum</taxon>
    </lineage>
</organism>
<dbReference type="InterPro" id="IPR033755">
    <property type="entry name" value="PdxS/SNZ_N"/>
</dbReference>
<dbReference type="PANTHER" id="PTHR31829:SF2">
    <property type="entry name" value="PYRIDOXAL 5'-PHOSPHATE SYNTHASE-LIKE SUBUNIT PDX1.2"/>
    <property type="match status" value="1"/>
</dbReference>
<evidence type="ECO:0000313" key="4">
    <source>
        <dbReference type="EMBL" id="KAL2461019.1"/>
    </source>
</evidence>
<keyword evidence="5" id="KW-1185">Reference proteome</keyword>
<reference evidence="5" key="1">
    <citation type="submission" date="2024-07" db="EMBL/GenBank/DDBJ databases">
        <title>Two chromosome-level genome assemblies of Korean endemic species Abeliophyllum distichum and Forsythia ovata (Oleaceae).</title>
        <authorList>
            <person name="Jang H."/>
        </authorList>
    </citation>
    <scope>NUCLEOTIDE SEQUENCE [LARGE SCALE GENOMIC DNA]</scope>
</reference>
<dbReference type="Proteomes" id="UP001604336">
    <property type="component" value="Unassembled WGS sequence"/>
</dbReference>
<evidence type="ECO:0000313" key="5">
    <source>
        <dbReference type="Proteomes" id="UP001604336"/>
    </source>
</evidence>
<name>A0ABD1PD46_9LAMI</name>
<dbReference type="AlphaFoldDB" id="A0ABD1PD46"/>
<dbReference type="PANTHER" id="PTHR31829">
    <property type="entry name" value="PYRIDOXAL 5'-PHOSPHATE SYNTHASE SUBUNIT SNZ1-RELATED"/>
    <property type="match status" value="1"/>
</dbReference>
<dbReference type="InterPro" id="IPR001852">
    <property type="entry name" value="PdxS/SNZ"/>
</dbReference>
<feature type="domain" description="PdxS/SNZ N-terminal" evidence="3">
    <location>
        <begin position="58"/>
        <end position="97"/>
    </location>
</feature>
<proteinExistence type="inferred from homology"/>
<evidence type="ECO:0000259" key="3">
    <source>
        <dbReference type="Pfam" id="PF01680"/>
    </source>
</evidence>
<dbReference type="Pfam" id="PF01680">
    <property type="entry name" value="SOR_SNZ"/>
    <property type="match status" value="1"/>
</dbReference>
<evidence type="ECO:0000256" key="2">
    <source>
        <dbReference type="PROSITE-ProRule" id="PRU00481"/>
    </source>
</evidence>
<sequence>MVEDNAVMVYGSNAVIADAKKNPFLIKVGMAQMLQGGTIVEVTIVEQAKIAESEKNPFSIKVVMAQMLRGGAIVEVTTVEQAKIAESAGACCVIVSDPPREGIPACMIRS</sequence>
<dbReference type="EMBL" id="JBFOLK010000014">
    <property type="protein sequence ID" value="KAL2461019.1"/>
    <property type="molecule type" value="Genomic_DNA"/>
</dbReference>